<dbReference type="EMBL" id="MJFZ01000140">
    <property type="protein sequence ID" value="RAW36389.1"/>
    <property type="molecule type" value="Genomic_DNA"/>
</dbReference>
<dbReference type="VEuPathDB" id="FungiDB:PC110_g7306"/>
<evidence type="ECO:0000313" key="7">
    <source>
        <dbReference type="Proteomes" id="UP000251314"/>
    </source>
</evidence>
<dbReference type="Proteomes" id="UP000774804">
    <property type="component" value="Unassembled WGS sequence"/>
</dbReference>
<evidence type="ECO:0000313" key="3">
    <source>
        <dbReference type="EMBL" id="KAG2887006.1"/>
    </source>
</evidence>
<proteinExistence type="predicted"/>
<sequence length="62" mass="6777">MALSVSDSAGVRPSSEITGYRDDMITGPNITALVAAHLWRVLNNPRDPLTFDLDSMAPRYIS</sequence>
<dbReference type="EMBL" id="RCMI01001299">
    <property type="protein sequence ID" value="KAG2887006.1"/>
    <property type="molecule type" value="Genomic_DNA"/>
</dbReference>
<accession>A0A329SI28</accession>
<evidence type="ECO:0000313" key="2">
    <source>
        <dbReference type="EMBL" id="KAG2883629.1"/>
    </source>
</evidence>
<dbReference type="EMBL" id="RCMK01002203">
    <property type="protein sequence ID" value="KAG2883629.1"/>
    <property type="molecule type" value="Genomic_DNA"/>
</dbReference>
<name>A0A329SI28_9STRA</name>
<dbReference type="Proteomes" id="UP000735874">
    <property type="component" value="Unassembled WGS sequence"/>
</dbReference>
<comment type="caution">
    <text evidence="6">The sequence shown here is derived from an EMBL/GenBank/DDBJ whole genome shotgun (WGS) entry which is preliminary data.</text>
</comment>
<keyword evidence="7" id="KW-1185">Reference proteome</keyword>
<dbReference type="EMBL" id="RCML01002454">
    <property type="protein sequence ID" value="KAG2957865.1"/>
    <property type="molecule type" value="Genomic_DNA"/>
</dbReference>
<organism evidence="6 7">
    <name type="scientific">Phytophthora cactorum</name>
    <dbReference type="NCBI Taxonomy" id="29920"/>
    <lineage>
        <taxon>Eukaryota</taxon>
        <taxon>Sar</taxon>
        <taxon>Stramenopiles</taxon>
        <taxon>Oomycota</taxon>
        <taxon>Peronosporomycetes</taxon>
        <taxon>Peronosporales</taxon>
        <taxon>Peronosporaceae</taxon>
        <taxon>Phytophthora</taxon>
    </lineage>
</organism>
<reference evidence="6 7" key="1">
    <citation type="submission" date="2018-01" db="EMBL/GenBank/DDBJ databases">
        <title>Draft genome of the strawberry crown rot pathogen Phytophthora cactorum.</title>
        <authorList>
            <person name="Armitage A.D."/>
            <person name="Lysoe E."/>
            <person name="Nellist C.F."/>
            <person name="Harrison R.J."/>
            <person name="Brurberg M.B."/>
        </authorList>
    </citation>
    <scope>NUCLEOTIDE SEQUENCE [LARGE SCALE GENOMIC DNA]</scope>
    <source>
        <strain evidence="6 7">10300</strain>
    </source>
</reference>
<dbReference type="Proteomes" id="UP000736787">
    <property type="component" value="Unassembled WGS sequence"/>
</dbReference>
<gene>
    <name evidence="6" type="ORF">PC110_g7306</name>
    <name evidence="1" type="ORF">PC113_g23640</name>
    <name evidence="3" type="ORF">PC115_g20495</name>
    <name evidence="2" type="ORF">PC117_g25979</name>
    <name evidence="4" type="ORF">PC118_g23811</name>
    <name evidence="5" type="ORF">PC129_g23376</name>
</gene>
<evidence type="ECO:0000313" key="1">
    <source>
        <dbReference type="EMBL" id="KAG2811637.1"/>
    </source>
</evidence>
<dbReference type="EMBL" id="RCMV01002624">
    <property type="protein sequence ID" value="KAG3201976.1"/>
    <property type="molecule type" value="Genomic_DNA"/>
</dbReference>
<protein>
    <submittedName>
        <fullName evidence="6">Uncharacterized protein</fullName>
    </submittedName>
</protein>
<dbReference type="EMBL" id="RCMG01002318">
    <property type="protein sequence ID" value="KAG2811637.1"/>
    <property type="molecule type" value="Genomic_DNA"/>
</dbReference>
<evidence type="ECO:0000313" key="4">
    <source>
        <dbReference type="EMBL" id="KAG2957865.1"/>
    </source>
</evidence>
<evidence type="ECO:0000313" key="6">
    <source>
        <dbReference type="EMBL" id="RAW36389.1"/>
    </source>
</evidence>
<dbReference type="Proteomes" id="UP000251314">
    <property type="component" value="Unassembled WGS sequence"/>
</dbReference>
<reference evidence="1" key="2">
    <citation type="submission" date="2018-10" db="EMBL/GenBank/DDBJ databases">
        <title>Effector identification in a new, highly contiguous assembly of the strawberry crown rot pathogen Phytophthora cactorum.</title>
        <authorList>
            <person name="Armitage A.D."/>
            <person name="Nellist C.F."/>
            <person name="Bates H."/>
            <person name="Vickerstaff R.J."/>
            <person name="Harrison R.J."/>
        </authorList>
    </citation>
    <scope>NUCLEOTIDE SEQUENCE</scope>
    <source>
        <strain evidence="1">15-7</strain>
        <strain evidence="3">4032</strain>
        <strain evidence="2">4040</strain>
        <strain evidence="4">P415</strain>
        <strain evidence="5">P421</strain>
    </source>
</reference>
<dbReference type="Proteomes" id="UP000760860">
    <property type="component" value="Unassembled WGS sequence"/>
</dbReference>
<evidence type="ECO:0000313" key="5">
    <source>
        <dbReference type="EMBL" id="KAG3201976.1"/>
    </source>
</evidence>
<dbReference type="OrthoDB" id="125247at2759"/>
<dbReference type="AlphaFoldDB" id="A0A329SI28"/>
<dbReference type="Proteomes" id="UP000697107">
    <property type="component" value="Unassembled WGS sequence"/>
</dbReference>